<sequence>MRTKLITDAKASLKKIGVSVKDTDLSLINVFSSDEYELYIKKLWATINSFKVKRIVFLDDDYYVDNVSDKIKSIKRAVGKNGLMEVKKNVIEKEDIIVNNRNYFIDMVEVSDDVSLLTVEGIYKAIYSGGGVYLFLQEGLICESDSLLGLIKSYNDECDISCKLHFGETLTSERYFILTGGNEHNNSHLWSGASRLTGEEVDKLIEKTSHHYPMVFEKQILKFETRSQR</sequence>
<organism evidence="1">
    <name type="scientific">Serratia marcescens</name>
    <dbReference type="NCBI Taxonomy" id="615"/>
    <lineage>
        <taxon>Bacteria</taxon>
        <taxon>Pseudomonadati</taxon>
        <taxon>Pseudomonadota</taxon>
        <taxon>Gammaproteobacteria</taxon>
        <taxon>Enterobacterales</taxon>
        <taxon>Yersiniaceae</taxon>
        <taxon>Serratia</taxon>
    </lineage>
</organism>
<evidence type="ECO:0000313" key="1">
    <source>
        <dbReference type="EMBL" id="SAY43089.1"/>
    </source>
</evidence>
<proteinExistence type="predicted"/>
<gene>
    <name evidence="1" type="ORF">PWN146_01780</name>
</gene>
<reference evidence="1" key="1">
    <citation type="submission" date="2016-05" db="EMBL/GenBank/DDBJ databases">
        <authorList>
            <person name="Cock P.J.A."/>
            <person name="Cock P.J.A."/>
        </authorList>
    </citation>
    <scope>NUCLEOTIDE SEQUENCE</scope>
    <source>
        <strain evidence="1">PWN146_assembly</strain>
    </source>
</reference>
<dbReference type="EMBL" id="LT575490">
    <property type="protein sequence ID" value="SAY43089.1"/>
    <property type="molecule type" value="Genomic_DNA"/>
</dbReference>
<accession>A0A1C3HDI2</accession>
<protein>
    <submittedName>
        <fullName evidence="1">Uncharacterized protein</fullName>
    </submittedName>
</protein>
<dbReference type="AlphaFoldDB" id="A0A1C3HDI2"/>
<name>A0A1C3HDI2_SERMA</name>